<evidence type="ECO:0000313" key="5">
    <source>
        <dbReference type="EMBL" id="CAA9566189.1"/>
    </source>
</evidence>
<dbReference type="Pfam" id="PF13302">
    <property type="entry name" value="Acetyltransf_3"/>
    <property type="match status" value="1"/>
</dbReference>
<dbReference type="InterPro" id="IPR016181">
    <property type="entry name" value="Acyl_CoA_acyltransferase"/>
</dbReference>
<feature type="domain" description="N-acetyltransferase" evidence="4">
    <location>
        <begin position="16"/>
        <end position="181"/>
    </location>
</feature>
<evidence type="ECO:0000259" key="4">
    <source>
        <dbReference type="PROSITE" id="PS51186"/>
    </source>
</evidence>
<gene>
    <name evidence="5" type="ORF">AVDCRST_MAG70-2061</name>
</gene>
<dbReference type="EMBL" id="CADCWH010000329">
    <property type="protein sequence ID" value="CAA9566189.1"/>
    <property type="molecule type" value="Genomic_DNA"/>
</dbReference>
<dbReference type="AlphaFoldDB" id="A0A6J4V425"/>
<evidence type="ECO:0000256" key="1">
    <source>
        <dbReference type="ARBA" id="ARBA00022679"/>
    </source>
</evidence>
<dbReference type="PANTHER" id="PTHR43792:SF8">
    <property type="entry name" value="[RIBOSOMAL PROTEIN US5]-ALANINE N-ACETYLTRANSFERASE"/>
    <property type="match status" value="1"/>
</dbReference>
<proteinExistence type="inferred from homology"/>
<dbReference type="PROSITE" id="PS51186">
    <property type="entry name" value="GNAT"/>
    <property type="match status" value="1"/>
</dbReference>
<dbReference type="SUPFAM" id="SSF55729">
    <property type="entry name" value="Acyl-CoA N-acyltransferases (Nat)"/>
    <property type="match status" value="1"/>
</dbReference>
<reference evidence="5" key="1">
    <citation type="submission" date="2020-02" db="EMBL/GenBank/DDBJ databases">
        <authorList>
            <person name="Meier V. D."/>
        </authorList>
    </citation>
    <scope>NUCLEOTIDE SEQUENCE</scope>
    <source>
        <strain evidence="5">AVDCRST_MAG70</strain>
    </source>
</reference>
<keyword evidence="1" id="KW-0808">Transferase</keyword>
<evidence type="ECO:0000256" key="2">
    <source>
        <dbReference type="ARBA" id="ARBA00023315"/>
    </source>
</evidence>
<protein>
    <recommendedName>
        <fullName evidence="4">N-acetyltransferase domain-containing protein</fullName>
    </recommendedName>
</protein>
<comment type="similarity">
    <text evidence="3">Belongs to the acetyltransferase family. RimJ subfamily.</text>
</comment>
<keyword evidence="2" id="KW-0012">Acyltransferase</keyword>
<dbReference type="InterPro" id="IPR051531">
    <property type="entry name" value="N-acetyltransferase"/>
</dbReference>
<dbReference type="InterPro" id="IPR000182">
    <property type="entry name" value="GNAT_dom"/>
</dbReference>
<organism evidence="5">
    <name type="scientific">uncultured Thermomicrobiales bacterium</name>
    <dbReference type="NCBI Taxonomy" id="1645740"/>
    <lineage>
        <taxon>Bacteria</taxon>
        <taxon>Pseudomonadati</taxon>
        <taxon>Thermomicrobiota</taxon>
        <taxon>Thermomicrobia</taxon>
        <taxon>Thermomicrobiales</taxon>
        <taxon>environmental samples</taxon>
    </lineage>
</organism>
<dbReference type="Gene3D" id="3.40.630.30">
    <property type="match status" value="1"/>
</dbReference>
<sequence length="194" mass="21136">MTTRPPAVPVVAAGPITLRRATPSDAPAILTWRREPSAARYQPLKDRSLDALREELAEALDRPLDASFTGSARFIIVCGEADAGWLTIQRVDRDDQDAGIGYTVTERYRGRGIASSAVRVAIALAFGPLDLGRLAAVSAVDNVASRRVLERNGFRFEGIARGLLIIRGERVDHATYGLLATDVRPPIETMEDRD</sequence>
<name>A0A6J4V425_9BACT</name>
<dbReference type="PANTHER" id="PTHR43792">
    <property type="entry name" value="GNAT FAMILY, PUTATIVE (AFU_ORTHOLOGUE AFUA_3G00765)-RELATED-RELATED"/>
    <property type="match status" value="1"/>
</dbReference>
<dbReference type="GO" id="GO:0016747">
    <property type="term" value="F:acyltransferase activity, transferring groups other than amino-acyl groups"/>
    <property type="evidence" value="ECO:0007669"/>
    <property type="project" value="InterPro"/>
</dbReference>
<accession>A0A6J4V425</accession>
<evidence type="ECO:0000256" key="3">
    <source>
        <dbReference type="ARBA" id="ARBA00038502"/>
    </source>
</evidence>